<gene>
    <name evidence="1" type="ORF">ACFQBT_18540</name>
</gene>
<sequence>MSAAPRISELQRRRIIARRHHFAGDADGPEQVVTSVLALHATDPASPYLSVLARSRTTSLADIAAAMYTQRSLVRWLAMRRTLFVFDRADVPVVQAAVSTPLAATLRTRLLSRLRRGGTEPPVDGDLADWLDDVTDAADGALRQLGTATGAELARAEPRLATTILPAAASDQPQNLTSTLLAMMSAQGRLVRSVPGAAWTVRSHRWEPVTAWWPDGLPSVDPAEAQRNWAIRWLTAFGPATLDDLQWWTGWTKTAVRAALQDLPLVDVDLHGLPGVALEAQLEPAPDTAPTAVLLPALDPTPMGWKHRDWFLGLDRDLVFDRNGNLGPTVWWDGQLIGAWAVGPDGQLRTAVPGDYGAEARVAVDEAAADLGSRMEGAVVRPVFPTPLERSLRG</sequence>
<comment type="caution">
    <text evidence="1">The sequence shown here is derived from an EMBL/GenBank/DDBJ whole genome shotgun (WGS) entry which is preliminary data.</text>
</comment>
<keyword evidence="1" id="KW-0238">DNA-binding</keyword>
<dbReference type="PANTHER" id="PTHR38479:SF2">
    <property type="entry name" value="WINGED HELIX DNA-BINDING DOMAIN-CONTAINING PROTEIN"/>
    <property type="match status" value="1"/>
</dbReference>
<dbReference type="RefSeq" id="WP_377825008.1">
    <property type="nucleotide sequence ID" value="NZ_JBHSWJ010000002.1"/>
</dbReference>
<organism evidence="1 2">
    <name type="scientific">Branchiibius cervicis</name>
    <dbReference type="NCBI Taxonomy" id="908252"/>
    <lineage>
        <taxon>Bacteria</taxon>
        <taxon>Bacillati</taxon>
        <taxon>Actinomycetota</taxon>
        <taxon>Actinomycetes</taxon>
        <taxon>Micrococcales</taxon>
        <taxon>Dermacoccaceae</taxon>
        <taxon>Branchiibius</taxon>
    </lineage>
</organism>
<dbReference type="Proteomes" id="UP001596356">
    <property type="component" value="Unassembled WGS sequence"/>
</dbReference>
<evidence type="ECO:0000313" key="1">
    <source>
        <dbReference type="EMBL" id="MFC6715713.1"/>
    </source>
</evidence>
<dbReference type="PANTHER" id="PTHR38479">
    <property type="entry name" value="LMO0824 PROTEIN"/>
    <property type="match status" value="1"/>
</dbReference>
<accession>A0ABW2AYJ1</accession>
<evidence type="ECO:0000313" key="2">
    <source>
        <dbReference type="Proteomes" id="UP001596356"/>
    </source>
</evidence>
<dbReference type="InterPro" id="IPR009351">
    <property type="entry name" value="AlkZ-like"/>
</dbReference>
<protein>
    <submittedName>
        <fullName evidence="1">Winged helix DNA-binding domain-containing protein</fullName>
    </submittedName>
</protein>
<dbReference type="EMBL" id="JBHSWJ010000002">
    <property type="protein sequence ID" value="MFC6715713.1"/>
    <property type="molecule type" value="Genomic_DNA"/>
</dbReference>
<dbReference type="Pfam" id="PF06224">
    <property type="entry name" value="AlkZ-like"/>
    <property type="match status" value="1"/>
</dbReference>
<proteinExistence type="predicted"/>
<keyword evidence="2" id="KW-1185">Reference proteome</keyword>
<name>A0ABW2AYJ1_9MICO</name>
<dbReference type="GO" id="GO:0003677">
    <property type="term" value="F:DNA binding"/>
    <property type="evidence" value="ECO:0007669"/>
    <property type="project" value="UniProtKB-KW"/>
</dbReference>
<reference evidence="2" key="1">
    <citation type="journal article" date="2019" name="Int. J. Syst. Evol. Microbiol.">
        <title>The Global Catalogue of Microorganisms (GCM) 10K type strain sequencing project: providing services to taxonomists for standard genome sequencing and annotation.</title>
        <authorList>
            <consortium name="The Broad Institute Genomics Platform"/>
            <consortium name="The Broad Institute Genome Sequencing Center for Infectious Disease"/>
            <person name="Wu L."/>
            <person name="Ma J."/>
        </authorList>
    </citation>
    <scope>NUCLEOTIDE SEQUENCE [LARGE SCALE GENOMIC DNA]</scope>
    <source>
        <strain evidence="2">NBRC 106593</strain>
    </source>
</reference>